<dbReference type="OrthoDB" id="9779418at2"/>
<evidence type="ECO:0000313" key="1">
    <source>
        <dbReference type="EMBL" id="TCP25361.1"/>
    </source>
</evidence>
<evidence type="ECO:0000313" key="2">
    <source>
        <dbReference type="Proteomes" id="UP000295733"/>
    </source>
</evidence>
<dbReference type="Proteomes" id="UP000295733">
    <property type="component" value="Unassembled WGS sequence"/>
</dbReference>
<dbReference type="InterPro" id="IPR027417">
    <property type="entry name" value="P-loop_NTPase"/>
</dbReference>
<gene>
    <name evidence="1" type="ORF">EV656_103110</name>
</gene>
<proteinExistence type="predicted"/>
<dbReference type="AlphaFoldDB" id="A0A4R2NUW9"/>
<reference evidence="1 2" key="1">
    <citation type="submission" date="2019-03" db="EMBL/GenBank/DDBJ databases">
        <title>Genomic Encyclopedia of Type Strains, Phase IV (KMG-IV): sequencing the most valuable type-strain genomes for metagenomic binning, comparative biology and taxonomic classification.</title>
        <authorList>
            <person name="Goeker M."/>
        </authorList>
    </citation>
    <scope>NUCLEOTIDE SEQUENCE [LARGE SCALE GENOMIC DNA]</scope>
    <source>
        <strain evidence="1 2">DSM 2781</strain>
    </source>
</reference>
<keyword evidence="2" id="KW-1185">Reference proteome</keyword>
<comment type="caution">
    <text evidence="1">The sequence shown here is derived from an EMBL/GenBank/DDBJ whole genome shotgun (WGS) entry which is preliminary data.</text>
</comment>
<protein>
    <submittedName>
        <fullName evidence="1">Uncharacterized protein</fullName>
    </submittedName>
</protein>
<dbReference type="RefSeq" id="WP_132601251.1">
    <property type="nucleotide sequence ID" value="NZ_NRRP01000056.1"/>
</dbReference>
<sequence>MQRDLDEVLASQEVMMRRDGLDPDAIGRDVLHRLFQEEVIRFLRWAEAQRNIALLRLDYGQVVADPAQAAQALDEFLGGGLDRGAMAGAVESTLYRNRA</sequence>
<dbReference type="EMBL" id="SLXL01000003">
    <property type="protein sequence ID" value="TCP25361.1"/>
    <property type="molecule type" value="Genomic_DNA"/>
</dbReference>
<organism evidence="1 2">
    <name type="scientific">Rhodovulum adriaticum</name>
    <name type="common">Rhodopseudomonas adriatica</name>
    <dbReference type="NCBI Taxonomy" id="35804"/>
    <lineage>
        <taxon>Bacteria</taxon>
        <taxon>Pseudomonadati</taxon>
        <taxon>Pseudomonadota</taxon>
        <taxon>Alphaproteobacteria</taxon>
        <taxon>Rhodobacterales</taxon>
        <taxon>Paracoccaceae</taxon>
        <taxon>Rhodovulum</taxon>
    </lineage>
</organism>
<accession>A0A4R2NUW9</accession>
<dbReference type="SUPFAM" id="SSF52540">
    <property type="entry name" value="P-loop containing nucleoside triphosphate hydrolases"/>
    <property type="match status" value="1"/>
</dbReference>
<dbReference type="Gene3D" id="3.40.50.300">
    <property type="entry name" value="P-loop containing nucleotide triphosphate hydrolases"/>
    <property type="match status" value="1"/>
</dbReference>
<name>A0A4R2NUW9_RHOAD</name>